<evidence type="ECO:0000313" key="1">
    <source>
        <dbReference type="EMBL" id="WZP08442.1"/>
    </source>
</evidence>
<keyword evidence="2" id="KW-1185">Reference proteome</keyword>
<dbReference type="EMBL" id="CP151651">
    <property type="protein sequence ID" value="WZP08442.1"/>
    <property type="molecule type" value="Genomic_DNA"/>
</dbReference>
<gene>
    <name evidence="1" type="ORF">AADC60_04700</name>
</gene>
<name>A0ABZ2ZJY9_9BACI</name>
<organism evidence="1 2">
    <name type="scientific">Cytobacillus pseudoceanisediminis</name>
    <dbReference type="NCBI Taxonomy" id="3051614"/>
    <lineage>
        <taxon>Bacteria</taxon>
        <taxon>Bacillati</taxon>
        <taxon>Bacillota</taxon>
        <taxon>Bacilli</taxon>
        <taxon>Bacillales</taxon>
        <taxon>Bacillaceae</taxon>
        <taxon>Cytobacillus</taxon>
    </lineage>
</organism>
<sequence>MADVQMVEYDTKLLEGTGSFCLRSKKDSLGYISKNKWLNERFEEGLSISRFLKEISKLVLLNTLTLRFSPESSMQPIIWKFIVYG</sequence>
<accession>A0ABZ2ZJY9</accession>
<proteinExistence type="predicted"/>
<evidence type="ECO:0000313" key="2">
    <source>
        <dbReference type="Proteomes" id="UP001472074"/>
    </source>
</evidence>
<reference evidence="1 2" key="1">
    <citation type="submission" date="2024-04" db="EMBL/GenBank/DDBJ databases">
        <title>Screening of coral probiotics and analysis of their probiotic properties.</title>
        <authorList>
            <person name="Wang S."/>
        </authorList>
    </citation>
    <scope>NUCLEOTIDE SEQUENCE [LARGE SCALE GENOMIC DNA]</scope>
    <source>
        <strain evidence="1 2">GXU-Z9</strain>
    </source>
</reference>
<protein>
    <submittedName>
        <fullName evidence="1">Uncharacterized protein</fullName>
    </submittedName>
</protein>
<dbReference type="RefSeq" id="WP_342025960.1">
    <property type="nucleotide sequence ID" value="NZ_CP151651.1"/>
</dbReference>
<dbReference type="Proteomes" id="UP001472074">
    <property type="component" value="Chromosome"/>
</dbReference>